<proteinExistence type="predicted"/>
<evidence type="ECO:0000313" key="2">
    <source>
        <dbReference type="Proteomes" id="UP000218334"/>
    </source>
</evidence>
<organism evidence="1 2">
    <name type="scientific">Armillaria solidipes</name>
    <dbReference type="NCBI Taxonomy" id="1076256"/>
    <lineage>
        <taxon>Eukaryota</taxon>
        <taxon>Fungi</taxon>
        <taxon>Dikarya</taxon>
        <taxon>Basidiomycota</taxon>
        <taxon>Agaricomycotina</taxon>
        <taxon>Agaricomycetes</taxon>
        <taxon>Agaricomycetidae</taxon>
        <taxon>Agaricales</taxon>
        <taxon>Marasmiineae</taxon>
        <taxon>Physalacriaceae</taxon>
        <taxon>Armillaria</taxon>
    </lineage>
</organism>
<gene>
    <name evidence="1" type="ORF">ARMSODRAFT_541799</name>
</gene>
<dbReference type="EMBL" id="KZ293459">
    <property type="protein sequence ID" value="PBK63386.1"/>
    <property type="molecule type" value="Genomic_DNA"/>
</dbReference>
<dbReference type="Proteomes" id="UP000218334">
    <property type="component" value="Unassembled WGS sequence"/>
</dbReference>
<accession>A0A2H3BJZ6</accession>
<evidence type="ECO:0000313" key="1">
    <source>
        <dbReference type="EMBL" id="PBK63386.1"/>
    </source>
</evidence>
<protein>
    <submittedName>
        <fullName evidence="1">Uncharacterized protein</fullName>
    </submittedName>
</protein>
<sequence>MRSRKNLRRRQLFLSKTTGGSLAASQRFQTDPIVLTFNVSWPQPPSTSSSTIERQWIPVYTHTSFASTDSSSPSAKALFLSTAWSLPSPTSKRYCISTSLSRTASRLGELSDEEVFVLEKKTEDQLDWQGRPSIEWPFSHHIRMVH</sequence>
<dbReference type="AlphaFoldDB" id="A0A2H3BJZ6"/>
<reference evidence="2" key="1">
    <citation type="journal article" date="2017" name="Nat. Ecol. Evol.">
        <title>Genome expansion and lineage-specific genetic innovations in the forest pathogenic fungi Armillaria.</title>
        <authorList>
            <person name="Sipos G."/>
            <person name="Prasanna A.N."/>
            <person name="Walter M.C."/>
            <person name="O'Connor E."/>
            <person name="Balint B."/>
            <person name="Krizsan K."/>
            <person name="Kiss B."/>
            <person name="Hess J."/>
            <person name="Varga T."/>
            <person name="Slot J."/>
            <person name="Riley R."/>
            <person name="Boka B."/>
            <person name="Rigling D."/>
            <person name="Barry K."/>
            <person name="Lee J."/>
            <person name="Mihaltcheva S."/>
            <person name="LaButti K."/>
            <person name="Lipzen A."/>
            <person name="Waldron R."/>
            <person name="Moloney N.M."/>
            <person name="Sperisen C."/>
            <person name="Kredics L."/>
            <person name="Vagvoelgyi C."/>
            <person name="Patrignani A."/>
            <person name="Fitzpatrick D."/>
            <person name="Nagy I."/>
            <person name="Doyle S."/>
            <person name="Anderson J.B."/>
            <person name="Grigoriev I.V."/>
            <person name="Gueldener U."/>
            <person name="Muensterkoetter M."/>
            <person name="Nagy L.G."/>
        </authorList>
    </citation>
    <scope>NUCLEOTIDE SEQUENCE [LARGE SCALE GENOMIC DNA]</scope>
    <source>
        <strain evidence="2">28-4</strain>
    </source>
</reference>
<keyword evidence="2" id="KW-1185">Reference proteome</keyword>
<name>A0A2H3BJZ6_9AGAR</name>